<dbReference type="FunFam" id="1.10.8.430:FF:000003">
    <property type="entry name" value="Probable disease resistance protein At5g66910"/>
    <property type="match status" value="1"/>
</dbReference>
<dbReference type="InterPro" id="IPR041118">
    <property type="entry name" value="Rx_N"/>
</dbReference>
<dbReference type="OrthoDB" id="646178at2759"/>
<evidence type="ECO:0000259" key="7">
    <source>
        <dbReference type="Pfam" id="PF23598"/>
    </source>
</evidence>
<dbReference type="PANTHER" id="PTHR23155:SF1205">
    <property type="entry name" value="DISEASE RESISTANCE PROTEIN RPM1"/>
    <property type="match status" value="1"/>
</dbReference>
<dbReference type="Pfam" id="PF00931">
    <property type="entry name" value="NB-ARC"/>
    <property type="match status" value="1"/>
</dbReference>
<dbReference type="STRING" id="337451.A0A3S3Q0B4"/>
<dbReference type="Pfam" id="PF23598">
    <property type="entry name" value="LRR_14"/>
    <property type="match status" value="1"/>
</dbReference>
<dbReference type="Gene3D" id="3.80.10.10">
    <property type="entry name" value="Ribonuclease Inhibitor"/>
    <property type="match status" value="2"/>
</dbReference>
<keyword evidence="3" id="KW-0611">Plant defense</keyword>
<dbReference type="PRINTS" id="PR00364">
    <property type="entry name" value="DISEASERSIST"/>
</dbReference>
<feature type="domain" description="NB-ARC" evidence="4">
    <location>
        <begin position="170"/>
        <end position="337"/>
    </location>
</feature>
<dbReference type="Proteomes" id="UP000283530">
    <property type="component" value="Unassembled WGS sequence"/>
</dbReference>
<dbReference type="InterPro" id="IPR044974">
    <property type="entry name" value="Disease_R_plants"/>
</dbReference>
<dbReference type="Gene3D" id="1.10.10.10">
    <property type="entry name" value="Winged helix-like DNA-binding domain superfamily/Winged helix DNA-binding domain"/>
    <property type="match status" value="1"/>
</dbReference>
<dbReference type="InterPro" id="IPR032675">
    <property type="entry name" value="LRR_dom_sf"/>
</dbReference>
<dbReference type="InterPro" id="IPR002182">
    <property type="entry name" value="NB-ARC"/>
</dbReference>
<name>A0A3S3Q0B4_9MAGN</name>
<dbReference type="FunFam" id="3.40.50.300:FF:001091">
    <property type="entry name" value="Probable disease resistance protein At1g61300"/>
    <property type="match status" value="1"/>
</dbReference>
<dbReference type="GO" id="GO:0098542">
    <property type="term" value="P:defense response to other organism"/>
    <property type="evidence" value="ECO:0007669"/>
    <property type="project" value="TreeGrafter"/>
</dbReference>
<keyword evidence="2" id="KW-0547">Nucleotide-binding</keyword>
<feature type="domain" description="Disease resistance N-terminal" evidence="5">
    <location>
        <begin position="6"/>
        <end position="91"/>
    </location>
</feature>
<reference evidence="8 9" key="1">
    <citation type="journal article" date="2019" name="Nat. Plants">
        <title>Stout camphor tree genome fills gaps in understanding of flowering plant genome evolution.</title>
        <authorList>
            <person name="Chaw S.M."/>
            <person name="Liu Y.C."/>
            <person name="Wu Y.W."/>
            <person name="Wang H.Y."/>
            <person name="Lin C.I."/>
            <person name="Wu C.S."/>
            <person name="Ke H.M."/>
            <person name="Chang L.Y."/>
            <person name="Hsu C.Y."/>
            <person name="Yang H.T."/>
            <person name="Sudianto E."/>
            <person name="Hsu M.H."/>
            <person name="Wu K.P."/>
            <person name="Wang L.N."/>
            <person name="Leebens-Mack J.H."/>
            <person name="Tsai I.J."/>
        </authorList>
    </citation>
    <scope>NUCLEOTIDE SEQUENCE [LARGE SCALE GENOMIC DNA]</scope>
    <source>
        <strain evidence="9">cv. Chaw 1501</strain>
        <tissue evidence="8">Young leaves</tissue>
    </source>
</reference>
<keyword evidence="1" id="KW-0677">Repeat</keyword>
<evidence type="ECO:0000313" key="8">
    <source>
        <dbReference type="EMBL" id="RWR76922.1"/>
    </source>
</evidence>
<dbReference type="Gene3D" id="1.10.8.430">
    <property type="entry name" value="Helical domain of apoptotic protease-activating factors"/>
    <property type="match status" value="1"/>
</dbReference>
<dbReference type="InterPro" id="IPR055414">
    <property type="entry name" value="LRR_R13L4/SHOC2-like"/>
</dbReference>
<accession>A0A3S3Q0B4</accession>
<dbReference type="CDD" id="cd14798">
    <property type="entry name" value="RX-CC_like"/>
    <property type="match status" value="1"/>
</dbReference>
<dbReference type="GO" id="GO:0043531">
    <property type="term" value="F:ADP binding"/>
    <property type="evidence" value="ECO:0007669"/>
    <property type="project" value="InterPro"/>
</dbReference>
<dbReference type="Pfam" id="PF23559">
    <property type="entry name" value="WHD_DRP"/>
    <property type="match status" value="1"/>
</dbReference>
<dbReference type="SUPFAM" id="SSF52058">
    <property type="entry name" value="L domain-like"/>
    <property type="match status" value="1"/>
</dbReference>
<evidence type="ECO:0000256" key="3">
    <source>
        <dbReference type="ARBA" id="ARBA00022821"/>
    </source>
</evidence>
<dbReference type="InterPro" id="IPR036388">
    <property type="entry name" value="WH-like_DNA-bd_sf"/>
</dbReference>
<evidence type="ECO:0000313" key="9">
    <source>
        <dbReference type="Proteomes" id="UP000283530"/>
    </source>
</evidence>
<comment type="caution">
    <text evidence="8">The sequence shown here is derived from an EMBL/GenBank/DDBJ whole genome shotgun (WGS) entry which is preliminary data.</text>
</comment>
<organism evidence="8 9">
    <name type="scientific">Cinnamomum micranthum f. kanehirae</name>
    <dbReference type="NCBI Taxonomy" id="337451"/>
    <lineage>
        <taxon>Eukaryota</taxon>
        <taxon>Viridiplantae</taxon>
        <taxon>Streptophyta</taxon>
        <taxon>Embryophyta</taxon>
        <taxon>Tracheophyta</taxon>
        <taxon>Spermatophyta</taxon>
        <taxon>Magnoliopsida</taxon>
        <taxon>Magnoliidae</taxon>
        <taxon>Laurales</taxon>
        <taxon>Lauraceae</taxon>
        <taxon>Cinnamomum</taxon>
    </lineage>
</organism>
<dbReference type="InterPro" id="IPR027417">
    <property type="entry name" value="P-loop_NTPase"/>
</dbReference>
<dbReference type="InterPro" id="IPR038005">
    <property type="entry name" value="RX-like_CC"/>
</dbReference>
<dbReference type="PANTHER" id="PTHR23155">
    <property type="entry name" value="DISEASE RESISTANCE PROTEIN RP"/>
    <property type="match status" value="1"/>
</dbReference>
<protein>
    <submittedName>
        <fullName evidence="8">Putative disease resistance protein</fullName>
    </submittedName>
</protein>
<dbReference type="InterPro" id="IPR058922">
    <property type="entry name" value="WHD_DRP"/>
</dbReference>
<gene>
    <name evidence="8" type="ORF">CKAN_00538800</name>
</gene>
<evidence type="ECO:0000256" key="1">
    <source>
        <dbReference type="ARBA" id="ARBA00022737"/>
    </source>
</evidence>
<dbReference type="SUPFAM" id="SSF52540">
    <property type="entry name" value="P-loop containing nucleoside triphosphate hydrolases"/>
    <property type="match status" value="1"/>
</dbReference>
<dbReference type="AlphaFoldDB" id="A0A3S3Q0B4"/>
<evidence type="ECO:0000256" key="2">
    <source>
        <dbReference type="ARBA" id="ARBA00022741"/>
    </source>
</evidence>
<sequence length="886" mass="102989">MASEAVVSFVVGKLGDLLIEEARLLYDVRDQFEWIVGELRRMQCFLKDADAKQKEDERVRNWVKEIRDVSYDAEDVIDTFILTQTAQASRRTRRRPFLYLKRYVCIVSELATRHRVAKKIQHIKMKIGDISSSLHTYGIRDINDGGQETRLNIRRRSYAVYEEPDLTGMQESMKTLKEQLINKEARRCVISIVGMGGSGKTTLTKEVYHDVRENFDCHAFIYLSQQYGIRDVLIRIIECVMRLSPDEMQKSNENLTERLRDHLSKKRYLVVIDDIWTKEAWDQLKFILPDGLNKSRVMLTTRNKEVALYADRSSQPHYIRLLNEDESWDLFHKKIFPIGVVCPLEWMETGRKILEKCCGLPLAIVVLGGLLSRRDRTFSAWTRVLNSVTWHLAEDSNRCMEILALSYYDLPHYLKPCFLYLGLFPEDYEIKSKELIKLWVAEGFIQERGNEIMEDVAEDYLEELIGRSMIQVAHKRSNGSVSTCRIHDLLRDLSMSEARQVNFFGIYGDNDATSSSSSLRRVALHRNVDEHEHEIIFRAATLRSMLYFSNSKIHLSKLINRGGKLLRVLHVDIAYLQGNNLPNEIGEEVHLRYLRVDRIRSLPSSLKRLSNLQVIILPNYGGTLPSAIWDLERLRHLYAYRWNIDGHPRLSNFRNLQTLCLEAGSWIEDGLDRLTNLRKLGVTGVLSTHHHKALSDAIEKWCELRSLTLYNSSSIPPFVSFAHHQNLYKIQLEDCPIENLPKMPPHLAKLSLCRTQLKQNAIEILEKLQNLRILYLKCNSYYSEKMICSSGGFPQLEYLLLYCSNLKDWTVEKGAMESLKKVILSRCRHWTVKEGAMKSLEEVELINCRHWTVEEGAMQFLKEVELIDCDNLKADVPKHVRDLLQH</sequence>
<evidence type="ECO:0000259" key="5">
    <source>
        <dbReference type="Pfam" id="PF18052"/>
    </source>
</evidence>
<evidence type="ECO:0000259" key="6">
    <source>
        <dbReference type="Pfam" id="PF23559"/>
    </source>
</evidence>
<dbReference type="InterPro" id="IPR042197">
    <property type="entry name" value="Apaf_helical"/>
</dbReference>
<dbReference type="FunFam" id="1.10.10.10:FF:000322">
    <property type="entry name" value="Probable disease resistance protein At1g63360"/>
    <property type="match status" value="1"/>
</dbReference>
<evidence type="ECO:0000259" key="4">
    <source>
        <dbReference type="Pfam" id="PF00931"/>
    </source>
</evidence>
<dbReference type="EMBL" id="QPKB01000002">
    <property type="protein sequence ID" value="RWR76922.1"/>
    <property type="molecule type" value="Genomic_DNA"/>
</dbReference>
<proteinExistence type="predicted"/>
<feature type="domain" description="Disease resistance protein winged helix" evidence="6">
    <location>
        <begin position="423"/>
        <end position="493"/>
    </location>
</feature>
<dbReference type="Pfam" id="PF18052">
    <property type="entry name" value="Rx_N"/>
    <property type="match status" value="1"/>
</dbReference>
<feature type="domain" description="Disease resistance R13L4/SHOC-2-like LRR" evidence="7">
    <location>
        <begin position="542"/>
        <end position="855"/>
    </location>
</feature>
<dbReference type="Gene3D" id="3.40.50.300">
    <property type="entry name" value="P-loop containing nucleotide triphosphate hydrolases"/>
    <property type="match status" value="1"/>
</dbReference>
<keyword evidence="9" id="KW-1185">Reference proteome</keyword>
<dbReference type="Gene3D" id="1.20.5.4130">
    <property type="match status" value="1"/>
</dbReference>